<feature type="domain" description="DprA winged helix" evidence="3">
    <location>
        <begin position="311"/>
        <end position="364"/>
    </location>
</feature>
<dbReference type="PANTHER" id="PTHR43022">
    <property type="entry name" value="PROTEIN SMF"/>
    <property type="match status" value="1"/>
</dbReference>
<keyword evidence="5" id="KW-1185">Reference proteome</keyword>
<dbReference type="Proteomes" id="UP001199916">
    <property type="component" value="Unassembled WGS sequence"/>
</dbReference>
<evidence type="ECO:0000313" key="5">
    <source>
        <dbReference type="Proteomes" id="UP001199916"/>
    </source>
</evidence>
<organism evidence="4 5">
    <name type="scientific">Paenibacillus profundus</name>
    <dbReference type="NCBI Taxonomy" id="1173085"/>
    <lineage>
        <taxon>Bacteria</taxon>
        <taxon>Bacillati</taxon>
        <taxon>Bacillota</taxon>
        <taxon>Bacilli</taxon>
        <taxon>Bacillales</taxon>
        <taxon>Paenibacillaceae</taxon>
        <taxon>Paenibacillus</taxon>
    </lineage>
</organism>
<feature type="domain" description="Smf/DprA SLOG" evidence="2">
    <location>
        <begin position="84"/>
        <end position="290"/>
    </location>
</feature>
<dbReference type="PANTHER" id="PTHR43022:SF1">
    <property type="entry name" value="PROTEIN SMF"/>
    <property type="match status" value="1"/>
</dbReference>
<dbReference type="InterPro" id="IPR036388">
    <property type="entry name" value="WH-like_DNA-bd_sf"/>
</dbReference>
<sequence>MGDWTEQQLLFALHEAQGIGWHTIHSLRERIGMIALHHWLDRSVQHWFDLGLKPSIAERLAAQFRSERLEQRLIVTEQQEIEWISILDDEYPFLLKETAQPPWIIYGKGDWDILSETSIAMVGTRNPTVYGKKVAGMLAEQLTQAGFIVVSGLAKGIDAASHEGALKQGRTVAVMGTPFTHIYPPEHRVLAEKIAANGIVISEYPLDTPSHPGLFPRRNRIIAGLTLGTVVVEADDRSGALITSDSALEASRDVFAVPGPITSPKSKGTFRLLKQGAKPVATASDIVEEYSGWLTMVPSPYNNETVDSILEEPLTDEEQRMYELISEQEASFDELLLRSGVPFAELHHILLSLQLKKRIREAQGAVYCSVWM</sequence>
<evidence type="ECO:0000313" key="4">
    <source>
        <dbReference type="EMBL" id="MCE5168044.1"/>
    </source>
</evidence>
<dbReference type="NCBIfam" id="TIGR00732">
    <property type="entry name" value="dprA"/>
    <property type="match status" value="1"/>
</dbReference>
<protein>
    <submittedName>
        <fullName evidence="4">DNA-processing protein DprA</fullName>
    </submittedName>
</protein>
<comment type="similarity">
    <text evidence="1">Belongs to the DprA/Smf family.</text>
</comment>
<dbReference type="Pfam" id="PF02481">
    <property type="entry name" value="DNA_processg_A"/>
    <property type="match status" value="1"/>
</dbReference>
<comment type="caution">
    <text evidence="4">The sequence shown here is derived from an EMBL/GenBank/DDBJ whole genome shotgun (WGS) entry which is preliminary data.</text>
</comment>
<dbReference type="Pfam" id="PF17782">
    <property type="entry name" value="WHD_DprA"/>
    <property type="match status" value="1"/>
</dbReference>
<dbReference type="EMBL" id="JAJNBZ010000001">
    <property type="protein sequence ID" value="MCE5168044.1"/>
    <property type="molecule type" value="Genomic_DNA"/>
</dbReference>
<dbReference type="InterPro" id="IPR041614">
    <property type="entry name" value="DprA_WH"/>
</dbReference>
<dbReference type="SUPFAM" id="SSF102405">
    <property type="entry name" value="MCP/YpsA-like"/>
    <property type="match status" value="1"/>
</dbReference>
<dbReference type="InterPro" id="IPR057666">
    <property type="entry name" value="DrpA_SLOG"/>
</dbReference>
<evidence type="ECO:0000259" key="2">
    <source>
        <dbReference type="Pfam" id="PF02481"/>
    </source>
</evidence>
<dbReference type="Gene3D" id="3.40.50.450">
    <property type="match status" value="1"/>
</dbReference>
<gene>
    <name evidence="4" type="primary">dprA</name>
    <name evidence="4" type="ORF">LQV63_01760</name>
</gene>
<dbReference type="InterPro" id="IPR003488">
    <property type="entry name" value="DprA"/>
</dbReference>
<evidence type="ECO:0000259" key="3">
    <source>
        <dbReference type="Pfam" id="PF17782"/>
    </source>
</evidence>
<name>A0ABS8YA66_9BACL</name>
<proteinExistence type="inferred from homology"/>
<accession>A0ABS8YA66</accession>
<evidence type="ECO:0000256" key="1">
    <source>
        <dbReference type="ARBA" id="ARBA00006525"/>
    </source>
</evidence>
<reference evidence="4 5" key="1">
    <citation type="submission" date="2021-11" db="EMBL/GenBank/DDBJ databases">
        <title>Draft genome sequence of Paenibacillus profundus YoMME, a new Gram-positive bacteria with exoelectrogenic properties.</title>
        <authorList>
            <person name="Hubenova Y."/>
            <person name="Hubenova E."/>
            <person name="Manasiev Y."/>
            <person name="Peykov S."/>
            <person name="Mitov M."/>
        </authorList>
    </citation>
    <scope>NUCLEOTIDE SEQUENCE [LARGE SCALE GENOMIC DNA]</scope>
    <source>
        <strain evidence="4 5">YoMME</strain>
    </source>
</reference>
<dbReference type="Gene3D" id="1.10.10.10">
    <property type="entry name" value="Winged helix-like DNA-binding domain superfamily/Winged helix DNA-binding domain"/>
    <property type="match status" value="1"/>
</dbReference>